<dbReference type="SUPFAM" id="SSF50978">
    <property type="entry name" value="WD40 repeat-like"/>
    <property type="match status" value="2"/>
</dbReference>
<dbReference type="PRINTS" id="PR00320">
    <property type="entry name" value="GPROTEINBRPT"/>
</dbReference>
<dbReference type="Pfam" id="PF00400">
    <property type="entry name" value="WD40"/>
    <property type="match status" value="5"/>
</dbReference>
<feature type="repeat" description="WD" evidence="3">
    <location>
        <begin position="392"/>
        <end position="433"/>
    </location>
</feature>
<dbReference type="AlphaFoldDB" id="A0A0P7V5F7"/>
<comment type="caution">
    <text evidence="4">The sequence shown here is derived from an EMBL/GenBank/DDBJ whole genome shotgun (WGS) entry which is preliminary data.</text>
</comment>
<feature type="repeat" description="WD" evidence="3">
    <location>
        <begin position="268"/>
        <end position="293"/>
    </location>
</feature>
<dbReference type="InterPro" id="IPR036322">
    <property type="entry name" value="WD40_repeat_dom_sf"/>
</dbReference>
<feature type="repeat" description="WD" evidence="3">
    <location>
        <begin position="304"/>
        <end position="345"/>
    </location>
</feature>
<dbReference type="InterPro" id="IPR051242">
    <property type="entry name" value="WD-EF-hand_domain"/>
</dbReference>
<dbReference type="PROSITE" id="PS50294">
    <property type="entry name" value="WD_REPEATS_REGION"/>
    <property type="match status" value="3"/>
</dbReference>
<dbReference type="InterPro" id="IPR020472">
    <property type="entry name" value="WD40_PAC1"/>
</dbReference>
<protein>
    <submittedName>
        <fullName evidence="4">WD repeat-containing protein 64-like</fullName>
    </submittedName>
</protein>
<evidence type="ECO:0000313" key="5">
    <source>
        <dbReference type="Proteomes" id="UP000034805"/>
    </source>
</evidence>
<organism evidence="4 5">
    <name type="scientific">Scleropages formosus</name>
    <name type="common">Asian bonytongue</name>
    <name type="synonym">Osteoglossum formosum</name>
    <dbReference type="NCBI Taxonomy" id="113540"/>
    <lineage>
        <taxon>Eukaryota</taxon>
        <taxon>Metazoa</taxon>
        <taxon>Chordata</taxon>
        <taxon>Craniata</taxon>
        <taxon>Vertebrata</taxon>
        <taxon>Euteleostomi</taxon>
        <taxon>Actinopterygii</taxon>
        <taxon>Neopterygii</taxon>
        <taxon>Teleostei</taxon>
        <taxon>Osteoglossocephala</taxon>
        <taxon>Osteoglossomorpha</taxon>
        <taxon>Osteoglossiformes</taxon>
        <taxon>Osteoglossidae</taxon>
        <taxon>Scleropages</taxon>
    </lineage>
</organism>
<accession>A0A0P7V5F7</accession>
<evidence type="ECO:0000256" key="1">
    <source>
        <dbReference type="ARBA" id="ARBA00022574"/>
    </source>
</evidence>
<feature type="repeat" description="WD" evidence="3">
    <location>
        <begin position="515"/>
        <end position="547"/>
    </location>
</feature>
<reference evidence="4 5" key="1">
    <citation type="submission" date="2015-08" db="EMBL/GenBank/DDBJ databases">
        <title>The genome of the Asian arowana (Scleropages formosus).</title>
        <authorList>
            <person name="Tan M.H."/>
            <person name="Gan H.M."/>
            <person name="Croft L.J."/>
            <person name="Austin C.M."/>
        </authorList>
    </citation>
    <scope>NUCLEOTIDE SEQUENCE [LARGE SCALE GENOMIC DNA]</scope>
    <source>
        <strain evidence="4">Aro1</strain>
    </source>
</reference>
<dbReference type="SMART" id="SM00320">
    <property type="entry name" value="WD40"/>
    <property type="match status" value="9"/>
</dbReference>
<dbReference type="EMBL" id="JARO02000800">
    <property type="protein sequence ID" value="KPP77366.1"/>
    <property type="molecule type" value="Genomic_DNA"/>
</dbReference>
<dbReference type="PROSITE" id="PS00678">
    <property type="entry name" value="WD_REPEATS_1"/>
    <property type="match status" value="3"/>
</dbReference>
<evidence type="ECO:0000313" key="4">
    <source>
        <dbReference type="EMBL" id="KPP77366.1"/>
    </source>
</evidence>
<dbReference type="PANTHER" id="PTHR44324:SF4">
    <property type="entry name" value="WD40 REPEAT DOMAIN 95"/>
    <property type="match status" value="1"/>
</dbReference>
<dbReference type="InterPro" id="IPR015943">
    <property type="entry name" value="WD40/YVTN_repeat-like_dom_sf"/>
</dbReference>
<evidence type="ECO:0000256" key="2">
    <source>
        <dbReference type="ARBA" id="ARBA00022737"/>
    </source>
</evidence>
<keyword evidence="1 3" id="KW-0853">WD repeat</keyword>
<sequence>MQLEYTEKDESLSRSKSLAFTLPASVVTMSHSQPVLRILCNQDSTVITIRENGEVSYWSPELQIRKSKVVFQERPVNQKSKWATDFVIMPQYNKLIVGTGDREIQLYEISSLEPYCQVSALETVPLTMDYCYTGHDECVILFGDALGCVNIMIMTLVGETLRTWKKLPKVEKMPSVALDQALLSPAVKLIQWKVHEDWVNEVKYFKSIHAIISTSSHEHTALVIGKSSCSPYERKTWEGKTKKAGPSPGIPQQRIAWDHTVFSIYKGVKTFDFSHKHRLLITGGLDRLIRMWNPYMPSKPTGILKGHSAPIFYLCIPPEDSRIFSVSMDNTVKIWDIHDQRCMFTAHPKASLLRGDLTACMYVQSIRSLYVGTDSMARLSLQTRPLLPSRLVVSHREPVLCCRYSEVFRQVVSGSEGSVVKVWDIDTGMQVFEFGGAHGLSAVACMTIDPKGRRLVTGGRDGCLKVWNFNNGHCLKIFKKEGEDDEVCDCTYLTVNRKSYVVSVGWGRRVNVYIRHGHQDDILCVAECPPSLLASGSHDGEVIVWNLVSGHLQCRFLTPLPPDQDVDRSVLSIIFLRSRTMNVKHTTAACLVSSGHRGYLNFWNIQTGGKFLASFEASKMKRKVTKLVAAREDTLLYVADEVGYIYVFDIKAYALGPEPEDKGPKRTFGQSESWSVHTPASWKHPAVPYEILIDSLSMPTHPVLEKYSLDTRTKAREDDLNLQADAHSKLRYHPLTITDRDIEEEINSLSYPLEPGKRRLVSSALPV</sequence>
<dbReference type="Proteomes" id="UP000034805">
    <property type="component" value="Unassembled WGS sequence"/>
</dbReference>
<dbReference type="InterPro" id="IPR019775">
    <property type="entry name" value="WD40_repeat_CS"/>
</dbReference>
<dbReference type="Gene3D" id="2.130.10.10">
    <property type="entry name" value="YVTN repeat-like/Quinoprotein amine dehydrogenase"/>
    <property type="match status" value="4"/>
</dbReference>
<dbReference type="InterPro" id="IPR001680">
    <property type="entry name" value="WD40_rpt"/>
</dbReference>
<name>A0A0P7V5F7_SCLFO</name>
<feature type="repeat" description="WD" evidence="3">
    <location>
        <begin position="441"/>
        <end position="477"/>
    </location>
</feature>
<dbReference type="PROSITE" id="PS50082">
    <property type="entry name" value="WD_REPEATS_2"/>
    <property type="match status" value="5"/>
</dbReference>
<keyword evidence="2" id="KW-0677">Repeat</keyword>
<evidence type="ECO:0000256" key="3">
    <source>
        <dbReference type="PROSITE-ProRule" id="PRU00221"/>
    </source>
</evidence>
<proteinExistence type="predicted"/>
<gene>
    <name evidence="4" type="ORF">Z043_103219</name>
</gene>
<dbReference type="PANTHER" id="PTHR44324">
    <property type="entry name" value="WD40 REPEAT DOMAIN 95"/>
    <property type="match status" value="1"/>
</dbReference>